<evidence type="ECO:0000313" key="5">
    <source>
        <dbReference type="EMBL" id="RPB21146.1"/>
    </source>
</evidence>
<dbReference type="InterPro" id="IPR030385">
    <property type="entry name" value="G_IRG_dom"/>
</dbReference>
<evidence type="ECO:0000256" key="2">
    <source>
        <dbReference type="SAM" id="Coils"/>
    </source>
</evidence>
<accession>A0A3N4LEL1</accession>
<proteinExistence type="inferred from homology"/>
<evidence type="ECO:0000313" key="6">
    <source>
        <dbReference type="Proteomes" id="UP000267821"/>
    </source>
</evidence>
<dbReference type="InParanoid" id="A0A3N4LEL1"/>
<organism evidence="5 6">
    <name type="scientific">Terfezia boudieri ATCC MYA-4762</name>
    <dbReference type="NCBI Taxonomy" id="1051890"/>
    <lineage>
        <taxon>Eukaryota</taxon>
        <taxon>Fungi</taxon>
        <taxon>Dikarya</taxon>
        <taxon>Ascomycota</taxon>
        <taxon>Pezizomycotina</taxon>
        <taxon>Pezizomycetes</taxon>
        <taxon>Pezizales</taxon>
        <taxon>Pezizaceae</taxon>
        <taxon>Terfezia</taxon>
    </lineage>
</organism>
<dbReference type="GO" id="GO:0005525">
    <property type="term" value="F:GTP binding"/>
    <property type="evidence" value="ECO:0007669"/>
    <property type="project" value="InterPro"/>
</dbReference>
<dbReference type="Gene3D" id="3.40.50.300">
    <property type="entry name" value="P-loop containing nucleotide triphosphate hydrolases"/>
    <property type="match status" value="1"/>
</dbReference>
<dbReference type="InterPro" id="IPR027417">
    <property type="entry name" value="P-loop_NTPase"/>
</dbReference>
<dbReference type="InterPro" id="IPR007743">
    <property type="entry name" value="Immunity-related_GTPase-like"/>
</dbReference>
<gene>
    <name evidence="5" type="ORF">L211DRAFT_840985</name>
</gene>
<dbReference type="EMBL" id="ML121563">
    <property type="protein sequence ID" value="RPB21146.1"/>
    <property type="molecule type" value="Genomic_DNA"/>
</dbReference>
<feature type="coiled-coil region" evidence="2">
    <location>
        <begin position="125"/>
        <end position="191"/>
    </location>
</feature>
<dbReference type="Pfam" id="PF05049">
    <property type="entry name" value="IIGP"/>
    <property type="match status" value="1"/>
</dbReference>
<dbReference type="PANTHER" id="PTHR14143:SF1">
    <property type="entry name" value="IRG-TYPE G DOMAIN-CONTAINING PROTEIN"/>
    <property type="match status" value="1"/>
</dbReference>
<evidence type="ECO:0000256" key="1">
    <source>
        <dbReference type="ARBA" id="ARBA00005429"/>
    </source>
</evidence>
<dbReference type="OrthoDB" id="422720at2759"/>
<name>A0A3N4LEL1_9PEZI</name>
<dbReference type="PROSITE" id="PS51716">
    <property type="entry name" value="G_IRG"/>
    <property type="match status" value="1"/>
</dbReference>
<evidence type="ECO:0000259" key="4">
    <source>
        <dbReference type="PROSITE" id="PS51716"/>
    </source>
</evidence>
<dbReference type="PANTHER" id="PTHR14143">
    <property type="entry name" value="INTERFERON-INDUCIBLE GTPASE FAMILY MEMBER"/>
    <property type="match status" value="1"/>
</dbReference>
<keyword evidence="2" id="KW-0175">Coiled coil</keyword>
<feature type="region of interest" description="Disordered" evidence="3">
    <location>
        <begin position="1"/>
        <end position="27"/>
    </location>
</feature>
<dbReference type="SUPFAM" id="SSF52540">
    <property type="entry name" value="P-loop containing nucleoside triphosphate hydrolases"/>
    <property type="match status" value="1"/>
</dbReference>
<sequence>MNPFTDYGNESPNNETADTPSLQPRNNRYGFLTEAESALLLPHQPEHNPPPYLHEMGFRLNEPDYMNMDQHSNQIPILEPPATPSSLNLESENPEERMNVDSLGRGLFGRPVYIDDRDTEAFVMHESLRTEIERLENEIDVRTEQIIILKDHHAVELVQVRSEQTELHQKIVEERGKLEQQRQELAVMLEEISGGLETLEGFERRKETERDRLLAKDSLRKPEIDYVHIAVAGARNSGRSSFINSIRGLSSNSVGANDHRGLLAPVGGIGIQGSGEWRYQDPHSNMKHLIWYDLPSPVGLAVDPWDYFNSEGMFAYDAIVLVLNDSGVVDITDISILQQARYRRHPIPVFLVRMKADIGVANRMCDLGWENGRWENRDVKDEEYWEKWVMARDVYCETAREMVESTLARYRGLDPEKKVYLVARKELTEVVSRMHQASQSSGLPRLSTLHQEALGPRLVDEESLWRDLTRAVNRIWAMKCREAGRPVPPLPMHMQMLQAPGVPFSRDMVVLTTTSTATPKSPSESDYELV</sequence>
<comment type="similarity">
    <text evidence="1">Belongs to the TRAFAC class dynamin-like GTPase superfamily. IRG family.</text>
</comment>
<dbReference type="Proteomes" id="UP000267821">
    <property type="component" value="Unassembled WGS sequence"/>
</dbReference>
<evidence type="ECO:0000256" key="3">
    <source>
        <dbReference type="SAM" id="MobiDB-lite"/>
    </source>
</evidence>
<feature type="domain" description="IRG-type G" evidence="4">
    <location>
        <begin position="225"/>
        <end position="442"/>
    </location>
</feature>
<reference evidence="5 6" key="1">
    <citation type="journal article" date="2018" name="Nat. Ecol. Evol.">
        <title>Pezizomycetes genomes reveal the molecular basis of ectomycorrhizal truffle lifestyle.</title>
        <authorList>
            <person name="Murat C."/>
            <person name="Payen T."/>
            <person name="Noel B."/>
            <person name="Kuo A."/>
            <person name="Morin E."/>
            <person name="Chen J."/>
            <person name="Kohler A."/>
            <person name="Krizsan K."/>
            <person name="Balestrini R."/>
            <person name="Da Silva C."/>
            <person name="Montanini B."/>
            <person name="Hainaut M."/>
            <person name="Levati E."/>
            <person name="Barry K.W."/>
            <person name="Belfiori B."/>
            <person name="Cichocki N."/>
            <person name="Clum A."/>
            <person name="Dockter R.B."/>
            <person name="Fauchery L."/>
            <person name="Guy J."/>
            <person name="Iotti M."/>
            <person name="Le Tacon F."/>
            <person name="Lindquist E.A."/>
            <person name="Lipzen A."/>
            <person name="Malagnac F."/>
            <person name="Mello A."/>
            <person name="Molinier V."/>
            <person name="Miyauchi S."/>
            <person name="Poulain J."/>
            <person name="Riccioni C."/>
            <person name="Rubini A."/>
            <person name="Sitrit Y."/>
            <person name="Splivallo R."/>
            <person name="Traeger S."/>
            <person name="Wang M."/>
            <person name="Zifcakova L."/>
            <person name="Wipf D."/>
            <person name="Zambonelli A."/>
            <person name="Paolocci F."/>
            <person name="Nowrousian M."/>
            <person name="Ottonello S."/>
            <person name="Baldrian P."/>
            <person name="Spatafora J.W."/>
            <person name="Henrissat B."/>
            <person name="Nagy L.G."/>
            <person name="Aury J.M."/>
            <person name="Wincker P."/>
            <person name="Grigoriev I.V."/>
            <person name="Bonfante P."/>
            <person name="Martin F.M."/>
        </authorList>
    </citation>
    <scope>NUCLEOTIDE SEQUENCE [LARGE SCALE GENOMIC DNA]</scope>
    <source>
        <strain evidence="5 6">ATCC MYA-4762</strain>
    </source>
</reference>
<dbReference type="AlphaFoldDB" id="A0A3N4LEL1"/>
<protein>
    <recommendedName>
        <fullName evidence="4">IRG-type G domain-containing protein</fullName>
    </recommendedName>
</protein>
<dbReference type="STRING" id="1051890.A0A3N4LEL1"/>
<dbReference type="GO" id="GO:0016020">
    <property type="term" value="C:membrane"/>
    <property type="evidence" value="ECO:0007669"/>
    <property type="project" value="InterPro"/>
</dbReference>
<feature type="compositionally biased region" description="Polar residues" evidence="3">
    <location>
        <begin position="8"/>
        <end position="26"/>
    </location>
</feature>
<keyword evidence="6" id="KW-1185">Reference proteome</keyword>